<evidence type="ECO:0000259" key="9">
    <source>
        <dbReference type="Pfam" id="PF12849"/>
    </source>
</evidence>
<dbReference type="NCBIfam" id="TIGR00975">
    <property type="entry name" value="3a0107s03"/>
    <property type="match status" value="1"/>
</dbReference>
<evidence type="ECO:0000256" key="7">
    <source>
        <dbReference type="PIRNR" id="PIRNR002756"/>
    </source>
</evidence>
<keyword evidence="11" id="KW-1185">Reference proteome</keyword>
<feature type="chain" id="PRO_5017273388" description="Phosphate-binding protein PstS" evidence="8">
    <location>
        <begin position="21"/>
        <end position="342"/>
    </location>
</feature>
<comment type="similarity">
    <text evidence="2 7">Belongs to the PstS family.</text>
</comment>
<proteinExistence type="inferred from homology"/>
<dbReference type="STRING" id="1188319.OYT1_01279"/>
<keyword evidence="5 7" id="KW-0813">Transport</keyword>
<dbReference type="InterPro" id="IPR024370">
    <property type="entry name" value="PBP_domain"/>
</dbReference>
<dbReference type="GO" id="GO:0035435">
    <property type="term" value="P:phosphate ion transmembrane transport"/>
    <property type="evidence" value="ECO:0007669"/>
    <property type="project" value="InterPro"/>
</dbReference>
<dbReference type="PANTHER" id="PTHR42996:SF1">
    <property type="entry name" value="PHOSPHATE-BINDING PROTEIN PSTS"/>
    <property type="match status" value="1"/>
</dbReference>
<dbReference type="KEGG" id="fam:OYT1_ch2588"/>
<accession>A0A2Z6GF37</accession>
<sequence length="342" mass="35910">MKRSILLGLLAFAVGGQAMAADIHGAGSSFAAPLYEAWIFGSHNTERIDYKAVGSGEGIKQVTAKTVDFGASDAPLTAAELESKGLLQFPSAAAALVPVVNIPGIYAGQLKLSGEVLAGIYSGAITKWSDSRIADLNPLLKLPSKSIIVLHREDESGSTYVFTNYLSKISADWKSSVGQGLTVKWPTGVAVKGGKALAEAVKSKEGAIGYIEYSSSVNSHLVYASLKNAEGQFVKPLPENIEAALVSAQWNGATGFSDASATNAPGSKSWPLTTATFVLVPKVVKSAGNTQQVLRMMDWGFRYGHVTGGGLGFVAVPKTVVEQVHTNWQSLHDALGLPVYGK</sequence>
<dbReference type="Proteomes" id="UP000033070">
    <property type="component" value="Chromosome"/>
</dbReference>
<comment type="function">
    <text evidence="1 7">Part of the ABC transporter complex PstSACB involved in phosphate import.</text>
</comment>
<organism evidence="10 11">
    <name type="scientific">Ferriphaselus amnicola</name>
    <dbReference type="NCBI Taxonomy" id="1188319"/>
    <lineage>
        <taxon>Bacteria</taxon>
        <taxon>Pseudomonadati</taxon>
        <taxon>Pseudomonadota</taxon>
        <taxon>Betaproteobacteria</taxon>
        <taxon>Nitrosomonadales</taxon>
        <taxon>Gallionellaceae</taxon>
        <taxon>Ferriphaselus</taxon>
    </lineage>
</organism>
<dbReference type="PIRSF" id="PIRSF002756">
    <property type="entry name" value="PstS"/>
    <property type="match status" value="1"/>
</dbReference>
<comment type="subunit">
    <text evidence="3 7">The complex is composed of two ATP-binding proteins (PstB), two transmembrane proteins (PstC and PstA) and a solute-binding protein (PstS).</text>
</comment>
<evidence type="ECO:0000256" key="1">
    <source>
        <dbReference type="ARBA" id="ARBA00002841"/>
    </source>
</evidence>
<dbReference type="EMBL" id="AP018738">
    <property type="protein sequence ID" value="BBE52100.1"/>
    <property type="molecule type" value="Genomic_DNA"/>
</dbReference>
<dbReference type="Pfam" id="PF12849">
    <property type="entry name" value="PBP_like_2"/>
    <property type="match status" value="1"/>
</dbReference>
<dbReference type="CDD" id="cd13565">
    <property type="entry name" value="PBP2_PstS"/>
    <property type="match status" value="1"/>
</dbReference>
<evidence type="ECO:0000313" key="11">
    <source>
        <dbReference type="Proteomes" id="UP000033070"/>
    </source>
</evidence>
<evidence type="ECO:0000313" key="10">
    <source>
        <dbReference type="EMBL" id="BBE52100.1"/>
    </source>
</evidence>
<dbReference type="Gene3D" id="3.40.190.10">
    <property type="entry name" value="Periplasmic binding protein-like II"/>
    <property type="match status" value="2"/>
</dbReference>
<name>A0A2Z6GF37_9PROT</name>
<evidence type="ECO:0000256" key="5">
    <source>
        <dbReference type="ARBA" id="ARBA00022448"/>
    </source>
</evidence>
<reference evidence="10 11" key="1">
    <citation type="submission" date="2018-06" db="EMBL/GenBank/DDBJ databases">
        <title>OYT1 Genome Sequencing.</title>
        <authorList>
            <person name="Kato S."/>
            <person name="Itoh T."/>
            <person name="Ohkuma M."/>
        </authorList>
    </citation>
    <scope>NUCLEOTIDE SEQUENCE [LARGE SCALE GENOMIC DNA]</scope>
    <source>
        <strain evidence="10 11">OYT1</strain>
    </source>
</reference>
<dbReference type="RefSeq" id="WP_062626477.1">
    <property type="nucleotide sequence ID" value="NZ_AP018738.1"/>
</dbReference>
<dbReference type="GO" id="GO:0043190">
    <property type="term" value="C:ATP-binding cassette (ABC) transporter complex"/>
    <property type="evidence" value="ECO:0007669"/>
    <property type="project" value="InterPro"/>
</dbReference>
<evidence type="ECO:0000256" key="2">
    <source>
        <dbReference type="ARBA" id="ARBA00008725"/>
    </source>
</evidence>
<feature type="domain" description="PBP" evidence="9">
    <location>
        <begin position="20"/>
        <end position="279"/>
    </location>
</feature>
<protein>
    <recommendedName>
        <fullName evidence="4 7">Phosphate-binding protein PstS</fullName>
    </recommendedName>
</protein>
<evidence type="ECO:0000256" key="4">
    <source>
        <dbReference type="ARBA" id="ARBA00021889"/>
    </source>
</evidence>
<keyword evidence="6 7" id="KW-0592">Phosphate transport</keyword>
<dbReference type="SUPFAM" id="SSF53850">
    <property type="entry name" value="Periplasmic binding protein-like II"/>
    <property type="match status" value="1"/>
</dbReference>
<gene>
    <name evidence="10" type="ORF">OYT1_ch2588</name>
</gene>
<keyword evidence="8" id="KW-0732">Signal</keyword>
<dbReference type="AlphaFoldDB" id="A0A2Z6GF37"/>
<feature type="signal peptide" evidence="8">
    <location>
        <begin position="1"/>
        <end position="20"/>
    </location>
</feature>
<evidence type="ECO:0000256" key="6">
    <source>
        <dbReference type="ARBA" id="ARBA00022592"/>
    </source>
</evidence>
<dbReference type="PANTHER" id="PTHR42996">
    <property type="entry name" value="PHOSPHATE-BINDING PROTEIN PSTS"/>
    <property type="match status" value="1"/>
</dbReference>
<dbReference type="InterPro" id="IPR050962">
    <property type="entry name" value="Phosphate-bind_PstS"/>
</dbReference>
<dbReference type="InterPro" id="IPR005673">
    <property type="entry name" value="ABC_phos-bd_PstS"/>
</dbReference>
<evidence type="ECO:0000256" key="8">
    <source>
        <dbReference type="SAM" id="SignalP"/>
    </source>
</evidence>
<evidence type="ECO:0000256" key="3">
    <source>
        <dbReference type="ARBA" id="ARBA00011529"/>
    </source>
</evidence>
<dbReference type="GO" id="GO:0042301">
    <property type="term" value="F:phosphate ion binding"/>
    <property type="evidence" value="ECO:0007669"/>
    <property type="project" value="InterPro"/>
</dbReference>